<accession>A0A9N9EMN5</accession>
<organism evidence="1 2">
    <name type="scientific">Racocetra fulgida</name>
    <dbReference type="NCBI Taxonomy" id="60492"/>
    <lineage>
        <taxon>Eukaryota</taxon>
        <taxon>Fungi</taxon>
        <taxon>Fungi incertae sedis</taxon>
        <taxon>Mucoromycota</taxon>
        <taxon>Glomeromycotina</taxon>
        <taxon>Glomeromycetes</taxon>
        <taxon>Diversisporales</taxon>
        <taxon>Gigasporaceae</taxon>
        <taxon>Racocetra</taxon>
    </lineage>
</organism>
<evidence type="ECO:0000313" key="2">
    <source>
        <dbReference type="Proteomes" id="UP000789396"/>
    </source>
</evidence>
<protein>
    <submittedName>
        <fullName evidence="1">2690_t:CDS:1</fullName>
    </submittedName>
</protein>
<comment type="caution">
    <text evidence="1">The sequence shown here is derived from an EMBL/GenBank/DDBJ whole genome shotgun (WGS) entry which is preliminary data.</text>
</comment>
<keyword evidence="2" id="KW-1185">Reference proteome</keyword>
<proteinExistence type="predicted"/>
<feature type="non-terminal residue" evidence="1">
    <location>
        <position position="1"/>
    </location>
</feature>
<reference evidence="1" key="1">
    <citation type="submission" date="2021-06" db="EMBL/GenBank/DDBJ databases">
        <authorList>
            <person name="Kallberg Y."/>
            <person name="Tangrot J."/>
            <person name="Rosling A."/>
        </authorList>
    </citation>
    <scope>NUCLEOTIDE SEQUENCE</scope>
    <source>
        <strain evidence="1">IN212</strain>
    </source>
</reference>
<dbReference type="EMBL" id="CAJVPZ010018193">
    <property type="protein sequence ID" value="CAG8685214.1"/>
    <property type="molecule type" value="Genomic_DNA"/>
</dbReference>
<name>A0A9N9EMN5_9GLOM</name>
<feature type="non-terminal residue" evidence="1">
    <location>
        <position position="269"/>
    </location>
</feature>
<evidence type="ECO:0000313" key="1">
    <source>
        <dbReference type="EMBL" id="CAG8685214.1"/>
    </source>
</evidence>
<dbReference type="OrthoDB" id="9984961at2759"/>
<dbReference type="Proteomes" id="UP000789396">
    <property type="component" value="Unassembled WGS sequence"/>
</dbReference>
<dbReference type="AlphaFoldDB" id="A0A9N9EMN5"/>
<gene>
    <name evidence="1" type="ORF">RFULGI_LOCUS9788</name>
</gene>
<sequence length="269" mass="31537">KLDGPEVLQLIEAANELELANIIEYLLSRANFEKIVLSKLNSTEVLRLLVRTIELNFSLNLQYRSDMKIVLEKLNINDVLHIMKTDNRIGIRKFFDNMLSSMDSSYPSLRNLNSEKILQLLVAANDFQYRKTVNNLLTNIETILGNLNEKEIFRLLMMAKEWRKEDYDILEKTIHDCIPLIRWYQMSILDISENLDFLKNIISIEPILHYLHGNTTASNRTTILPPRYKLPNHMFHVRPQHFDIIASWIDKKDLKNSTNNNEQITPNES</sequence>